<protein>
    <submittedName>
        <fullName evidence="2">DUF1801 domain-containing protein</fullName>
    </submittedName>
</protein>
<evidence type="ECO:0000313" key="3">
    <source>
        <dbReference type="Proteomes" id="UP001549749"/>
    </source>
</evidence>
<comment type="caution">
    <text evidence="2">The sequence shown here is derived from an EMBL/GenBank/DDBJ whole genome shotgun (WGS) entry which is preliminary data.</text>
</comment>
<dbReference type="SUPFAM" id="SSF159888">
    <property type="entry name" value="YdhG-like"/>
    <property type="match status" value="1"/>
</dbReference>
<gene>
    <name evidence="2" type="ORF">ABR189_15145</name>
</gene>
<name>A0ABV2T6R2_9BACT</name>
<organism evidence="2 3">
    <name type="scientific">Chitinophaga defluvii</name>
    <dbReference type="NCBI Taxonomy" id="3163343"/>
    <lineage>
        <taxon>Bacteria</taxon>
        <taxon>Pseudomonadati</taxon>
        <taxon>Bacteroidota</taxon>
        <taxon>Chitinophagia</taxon>
        <taxon>Chitinophagales</taxon>
        <taxon>Chitinophagaceae</taxon>
        <taxon>Chitinophaga</taxon>
    </lineage>
</organism>
<dbReference type="Pfam" id="PF08818">
    <property type="entry name" value="DUF1801"/>
    <property type="match status" value="1"/>
</dbReference>
<keyword evidence="3" id="KW-1185">Reference proteome</keyword>
<accession>A0ABV2T6R2</accession>
<dbReference type="Proteomes" id="UP001549749">
    <property type="component" value="Unassembled WGS sequence"/>
</dbReference>
<dbReference type="RefSeq" id="WP_354661358.1">
    <property type="nucleotide sequence ID" value="NZ_JBEXAC010000002.1"/>
</dbReference>
<dbReference type="InterPro" id="IPR014922">
    <property type="entry name" value="YdhG-like"/>
</dbReference>
<dbReference type="EMBL" id="JBEXAC010000002">
    <property type="protein sequence ID" value="MET6998718.1"/>
    <property type="molecule type" value="Genomic_DNA"/>
</dbReference>
<dbReference type="Gene3D" id="3.90.1150.200">
    <property type="match status" value="1"/>
</dbReference>
<evidence type="ECO:0000313" key="2">
    <source>
        <dbReference type="EMBL" id="MET6998718.1"/>
    </source>
</evidence>
<sequence length="122" mass="14405">MTTPLENFYLQKEEPVRGCLLALREIILQQDKDITVAWKYSMPFFCYKGKMFCYLWVHKTHHLPYIGIVEGKRLEHPQLITEKRARMKIMLLDPNKDLPVKTIKSILKEALNLYKSGVVKIK</sequence>
<reference evidence="2 3" key="1">
    <citation type="submission" date="2024-06" db="EMBL/GenBank/DDBJ databases">
        <title>Chitinophaga defluvii sp. nov., isolated from municipal sewage.</title>
        <authorList>
            <person name="Zhang L."/>
        </authorList>
    </citation>
    <scope>NUCLEOTIDE SEQUENCE [LARGE SCALE GENOMIC DNA]</scope>
    <source>
        <strain evidence="2 3">H8</strain>
    </source>
</reference>
<evidence type="ECO:0000259" key="1">
    <source>
        <dbReference type="Pfam" id="PF08818"/>
    </source>
</evidence>
<proteinExistence type="predicted"/>
<feature type="domain" description="YdhG-like" evidence="1">
    <location>
        <begin position="17"/>
        <end position="111"/>
    </location>
</feature>